<keyword evidence="3" id="KW-1185">Reference proteome</keyword>
<dbReference type="RefSeq" id="WP_284306058.1">
    <property type="nucleotide sequence ID" value="NZ_BSUO01000002.1"/>
</dbReference>
<gene>
    <name evidence="2" type="ORF">GCM10025883_44840</name>
</gene>
<name>A0ABQ6IY40_9MICO</name>
<feature type="compositionally biased region" description="Low complexity" evidence="1">
    <location>
        <begin position="1"/>
        <end position="16"/>
    </location>
</feature>
<dbReference type="Gene3D" id="6.10.180.30">
    <property type="match status" value="1"/>
</dbReference>
<evidence type="ECO:0000313" key="3">
    <source>
        <dbReference type="Proteomes" id="UP001157126"/>
    </source>
</evidence>
<dbReference type="Proteomes" id="UP001157126">
    <property type="component" value="Unassembled WGS sequence"/>
</dbReference>
<evidence type="ECO:0000313" key="2">
    <source>
        <dbReference type="EMBL" id="GMA42439.1"/>
    </source>
</evidence>
<proteinExistence type="predicted"/>
<feature type="region of interest" description="Disordered" evidence="1">
    <location>
        <begin position="82"/>
        <end position="103"/>
    </location>
</feature>
<sequence length="103" mass="11036">MAPASTTPAPAAKSATEPLSAAEKGEKPGKPPKITIYQHPDDSARMRGAIVAYMRHVGMTNLSKFANEAIMEKVERLETQYNEGKPFEPVGPGVLTVGRPMGE</sequence>
<reference evidence="3" key="1">
    <citation type="journal article" date="2019" name="Int. J. Syst. Evol. Microbiol.">
        <title>The Global Catalogue of Microorganisms (GCM) 10K type strain sequencing project: providing services to taxonomists for standard genome sequencing and annotation.</title>
        <authorList>
            <consortium name="The Broad Institute Genomics Platform"/>
            <consortium name="The Broad Institute Genome Sequencing Center for Infectious Disease"/>
            <person name="Wu L."/>
            <person name="Ma J."/>
        </authorList>
    </citation>
    <scope>NUCLEOTIDE SEQUENCE [LARGE SCALE GENOMIC DNA]</scope>
    <source>
        <strain evidence="3">NBRC 113072</strain>
    </source>
</reference>
<organism evidence="2 3">
    <name type="scientific">Mobilicoccus caccae</name>
    <dbReference type="NCBI Taxonomy" id="1859295"/>
    <lineage>
        <taxon>Bacteria</taxon>
        <taxon>Bacillati</taxon>
        <taxon>Actinomycetota</taxon>
        <taxon>Actinomycetes</taxon>
        <taxon>Micrococcales</taxon>
        <taxon>Dermatophilaceae</taxon>
        <taxon>Mobilicoccus</taxon>
    </lineage>
</organism>
<protein>
    <recommendedName>
        <fullName evidence="4">Centromere-binding protein ParB C-terminal domain-containing protein</fullName>
    </recommendedName>
</protein>
<comment type="caution">
    <text evidence="2">The sequence shown here is derived from an EMBL/GenBank/DDBJ whole genome shotgun (WGS) entry which is preliminary data.</text>
</comment>
<accession>A0ABQ6IY40</accession>
<feature type="region of interest" description="Disordered" evidence="1">
    <location>
        <begin position="1"/>
        <end position="41"/>
    </location>
</feature>
<evidence type="ECO:0008006" key="4">
    <source>
        <dbReference type="Google" id="ProtNLM"/>
    </source>
</evidence>
<dbReference type="EMBL" id="BSUO01000002">
    <property type="protein sequence ID" value="GMA42439.1"/>
    <property type="molecule type" value="Genomic_DNA"/>
</dbReference>
<evidence type="ECO:0000256" key="1">
    <source>
        <dbReference type="SAM" id="MobiDB-lite"/>
    </source>
</evidence>